<evidence type="ECO:0000256" key="4">
    <source>
        <dbReference type="SAM" id="MobiDB-lite"/>
    </source>
</evidence>
<dbReference type="PROSITE" id="PS51858">
    <property type="entry name" value="PPPDE"/>
    <property type="match status" value="1"/>
</dbReference>
<feature type="region of interest" description="Disordered" evidence="4">
    <location>
        <begin position="118"/>
        <end position="137"/>
    </location>
</feature>
<dbReference type="Gramene" id="KZM99890">
    <property type="protein sequence ID" value="KZM99890"/>
    <property type="gene ID" value="DCAR_012748"/>
</dbReference>
<feature type="region of interest" description="Disordered" evidence="4">
    <location>
        <begin position="277"/>
        <end position="300"/>
    </location>
</feature>
<dbReference type="Gene3D" id="1.10.287.110">
    <property type="entry name" value="DnaJ domain"/>
    <property type="match status" value="1"/>
</dbReference>
<comment type="similarity">
    <text evidence="1">Belongs to the DeSI family.</text>
</comment>
<keyword evidence="2" id="KW-0645">Protease</keyword>
<sequence>MERVGERESFLFNYAAERPHESPGSSSSSTIVPRRRINSDDVDFNDVFGGPPRRFSVQTSDGTTSAEDAMSIRSFSSEKPVFGEEASVNRRKNHQSNDFFDDIYRSGDTLGRDFGTSLPASRIMSPSRPLPPNSEPFGASLPAHFSLPATLTNSMDYPTFVSSSSSKKEGNANGRSSPSYNLSRFSSQTMQEQDHFKSDVWSSSHASPLSNEFSPRKEESTYTGKPNDTERRGDYSDFSKSTEAPVCISEFHFSIYKWPQYEIPVVIPLHQRIKLRSKDKDKPNKSYSSKGRANEDTVSESLPTLTSNISVNSKYSKMPCEELEEANTLSKEETFRFPKEEVISQPLEALISRRNINESDDTVFSNKKEATVFTEEVQKPELKRVHSIIHDQINQQGGDITGKAEGKDNVAKTAKISNLNIGASKVVKEYEVEKISSHKKEVKKAISSHKTEVKEARSLGSPKNETENLKKGGARGKVKEFAKFFTQESISKKRNNSEARTQSCRWEGNITGTAVNDVSVAHASTFEMDTELHLPDASKLPDASFEVVEELEQQEKQHFPGSPIIHRSAEKSSSEEPNIHAEPTADGSKFTPDEDIDDLSQMNYMIEELSEDQVNLSVTSEDHETTKALDAKIYKWSTGKKGNIRSLLSTLQYVLWAESGWKPVPLVNIIEGNGVKRAYQRAMLCLHPDKLQQKGATPHQKYTAEKVFDILQVKSNYGSGSTPVYLNVYDLTPLNGYAYWAGFGIFHSGVEVHGVEYAFGAHDYPTSGVFEVEPRQCPGFKFRKTIFIGTTCLDPVQVREFIEHHAASYNGDSYHLIVKNCNHFCKDICYKLTGKDIPKWVNRLAKLGSVFNFMLPEALRITAVEHDPNCQPFENEKRRLRSGFSCLSSISMRQKQLSTSSLFLQSPLKGCLPQREVRQSNNASPNER</sequence>
<evidence type="ECO:0000256" key="2">
    <source>
        <dbReference type="ARBA" id="ARBA00022670"/>
    </source>
</evidence>
<feature type="region of interest" description="Disordered" evidence="4">
    <location>
        <begin position="161"/>
        <end position="239"/>
    </location>
</feature>
<evidence type="ECO:0000313" key="6">
    <source>
        <dbReference type="EMBL" id="KZM99890.1"/>
    </source>
</evidence>
<dbReference type="PANTHER" id="PTHR12378">
    <property type="entry name" value="DESUMOYLATING ISOPEPTIDASE"/>
    <property type="match status" value="1"/>
</dbReference>
<name>A0A162AF06_DAUCS</name>
<dbReference type="FunFam" id="1.10.287.110:FF:000043">
    <property type="entry name" value="J-domain protein required for chloroplast accumulation response 1"/>
    <property type="match status" value="1"/>
</dbReference>
<dbReference type="Pfam" id="PF05903">
    <property type="entry name" value="Peptidase_C97"/>
    <property type="match status" value="1"/>
</dbReference>
<dbReference type="Gene3D" id="3.90.1720.30">
    <property type="entry name" value="PPPDE domains"/>
    <property type="match status" value="1"/>
</dbReference>
<gene>
    <name evidence="6" type="ORF">DCAR_012748</name>
</gene>
<feature type="domain" description="PPPDE" evidence="5">
    <location>
        <begin position="722"/>
        <end position="859"/>
    </location>
</feature>
<dbReference type="InterPro" id="IPR008580">
    <property type="entry name" value="PPPDE_dom"/>
</dbReference>
<reference evidence="6" key="1">
    <citation type="journal article" date="2016" name="Nat. Genet.">
        <title>A high-quality carrot genome assembly provides new insights into carotenoid accumulation and asterid genome evolution.</title>
        <authorList>
            <person name="Iorizzo M."/>
            <person name="Ellison S."/>
            <person name="Senalik D."/>
            <person name="Zeng P."/>
            <person name="Satapoomin P."/>
            <person name="Huang J."/>
            <person name="Bowman M."/>
            <person name="Iovene M."/>
            <person name="Sanseverino W."/>
            <person name="Cavagnaro P."/>
            <person name="Yildiz M."/>
            <person name="Macko-Podgorni A."/>
            <person name="Moranska E."/>
            <person name="Grzebelus E."/>
            <person name="Grzebelus D."/>
            <person name="Ashrafi H."/>
            <person name="Zheng Z."/>
            <person name="Cheng S."/>
            <person name="Spooner D."/>
            <person name="Van Deynze A."/>
            <person name="Simon P."/>
        </authorList>
    </citation>
    <scope>NUCLEOTIDE SEQUENCE [LARGE SCALE GENOMIC DNA]</scope>
    <source>
        <tissue evidence="6">Leaf</tissue>
    </source>
</reference>
<dbReference type="OMA" id="EFHFSIH"/>
<feature type="compositionally biased region" description="Basic and acidic residues" evidence="4">
    <location>
        <begin position="567"/>
        <end position="579"/>
    </location>
</feature>
<dbReference type="InterPro" id="IPR042266">
    <property type="entry name" value="PPPDE_sf"/>
</dbReference>
<feature type="compositionally biased region" description="Polar residues" evidence="4">
    <location>
        <begin position="56"/>
        <end position="66"/>
    </location>
</feature>
<feature type="compositionally biased region" description="Polar residues" evidence="4">
    <location>
        <begin position="173"/>
        <end position="191"/>
    </location>
</feature>
<dbReference type="STRING" id="79200.A0A162AF06"/>
<evidence type="ECO:0000259" key="5">
    <source>
        <dbReference type="PROSITE" id="PS51858"/>
    </source>
</evidence>
<dbReference type="SMART" id="SM01179">
    <property type="entry name" value="DUF862"/>
    <property type="match status" value="1"/>
</dbReference>
<organism evidence="6">
    <name type="scientific">Daucus carota subsp. sativus</name>
    <name type="common">Carrot</name>
    <dbReference type="NCBI Taxonomy" id="79200"/>
    <lineage>
        <taxon>Eukaryota</taxon>
        <taxon>Viridiplantae</taxon>
        <taxon>Streptophyta</taxon>
        <taxon>Embryophyta</taxon>
        <taxon>Tracheophyta</taxon>
        <taxon>Spermatophyta</taxon>
        <taxon>Magnoliopsida</taxon>
        <taxon>eudicotyledons</taxon>
        <taxon>Gunneridae</taxon>
        <taxon>Pentapetalae</taxon>
        <taxon>asterids</taxon>
        <taxon>campanulids</taxon>
        <taxon>Apiales</taxon>
        <taxon>Apiaceae</taxon>
        <taxon>Apioideae</taxon>
        <taxon>Scandiceae</taxon>
        <taxon>Daucinae</taxon>
        <taxon>Daucus</taxon>
        <taxon>Daucus sect. Daucus</taxon>
    </lineage>
</organism>
<dbReference type="GO" id="GO:0016579">
    <property type="term" value="P:protein deubiquitination"/>
    <property type="evidence" value="ECO:0007669"/>
    <property type="project" value="TreeGrafter"/>
</dbReference>
<feature type="compositionally biased region" description="Basic and acidic residues" evidence="4">
    <location>
        <begin position="227"/>
        <end position="237"/>
    </location>
</feature>
<feature type="region of interest" description="Disordered" evidence="4">
    <location>
        <begin position="1"/>
        <end position="69"/>
    </location>
</feature>
<evidence type="ECO:0000256" key="1">
    <source>
        <dbReference type="ARBA" id="ARBA00008140"/>
    </source>
</evidence>
<proteinExistence type="inferred from homology"/>
<dbReference type="InterPro" id="IPR036869">
    <property type="entry name" value="J_dom_sf"/>
</dbReference>
<evidence type="ECO:0000256" key="3">
    <source>
        <dbReference type="ARBA" id="ARBA00022801"/>
    </source>
</evidence>
<keyword evidence="3" id="KW-0378">Hydrolase</keyword>
<feature type="compositionally biased region" description="Polar residues" evidence="4">
    <location>
        <begin position="200"/>
        <end position="213"/>
    </location>
</feature>
<feature type="region of interest" description="Disordered" evidence="4">
    <location>
        <begin position="446"/>
        <end position="474"/>
    </location>
</feature>
<dbReference type="EMBL" id="LNRQ01000004">
    <property type="protein sequence ID" value="KZM99890.1"/>
    <property type="molecule type" value="Genomic_DNA"/>
</dbReference>
<dbReference type="PANTHER" id="PTHR12378:SF48">
    <property type="entry name" value="PUTATIVE THIOL PEPTIDASE FAMILY PROTEIN-RELATED"/>
    <property type="match status" value="1"/>
</dbReference>
<dbReference type="SUPFAM" id="SSF46565">
    <property type="entry name" value="Chaperone J-domain"/>
    <property type="match status" value="1"/>
</dbReference>
<comment type="caution">
    <text evidence="6">The sequence shown here is derived from an EMBL/GenBank/DDBJ whole genome shotgun (WGS) entry which is preliminary data.</text>
</comment>
<dbReference type="GO" id="GO:0006508">
    <property type="term" value="P:proteolysis"/>
    <property type="evidence" value="ECO:0007669"/>
    <property type="project" value="UniProtKB-KW"/>
</dbReference>
<dbReference type="AlphaFoldDB" id="A0A162AF06"/>
<dbReference type="GO" id="GO:0101005">
    <property type="term" value="F:deubiquitinase activity"/>
    <property type="evidence" value="ECO:0007669"/>
    <property type="project" value="TreeGrafter"/>
</dbReference>
<protein>
    <recommendedName>
        <fullName evidence="5">PPPDE domain-containing protein</fullName>
    </recommendedName>
</protein>
<feature type="region of interest" description="Disordered" evidence="4">
    <location>
        <begin position="554"/>
        <end position="596"/>
    </location>
</feature>
<accession>A0A162AF06</accession>